<dbReference type="Gene3D" id="3.90.1150.10">
    <property type="entry name" value="Aspartate Aminotransferase, domain 1"/>
    <property type="match status" value="1"/>
</dbReference>
<reference evidence="9 10" key="1">
    <citation type="submission" date="2018-10" db="EMBL/GenBank/DDBJ databases">
        <title>Natrarchaeobius chitinivorans gen. nov., sp. nov., and Natrarchaeobius haloalkaliphilus sp. nov., alkaliphilic, chitin-utilizing haloarchaea from hypersaline alkaline lakes.</title>
        <authorList>
            <person name="Sorokin D.Y."/>
            <person name="Elcheninov A.G."/>
            <person name="Kostrikina N.A."/>
            <person name="Bale N.J."/>
            <person name="Sinninghe Damste J.S."/>
            <person name="Khijniak T.V."/>
            <person name="Kublanov I.V."/>
            <person name="Toshchakov S.V."/>
        </authorList>
    </citation>
    <scope>NUCLEOTIDE SEQUENCE [LARGE SCALE GENOMIC DNA]</scope>
    <source>
        <strain evidence="9 10">AArcht-Sl</strain>
    </source>
</reference>
<comment type="cofactor">
    <cofactor evidence="1 7">
        <name>pyridoxal 5'-phosphate</name>
        <dbReference type="ChEBI" id="CHEBI:597326"/>
    </cofactor>
</comment>
<dbReference type="InterPro" id="IPR004839">
    <property type="entry name" value="Aminotransferase_I/II_large"/>
</dbReference>
<dbReference type="CDD" id="cd00609">
    <property type="entry name" value="AAT_like"/>
    <property type="match status" value="1"/>
</dbReference>
<protein>
    <recommendedName>
        <fullName evidence="7">Aminotransferase</fullName>
        <ecNumber evidence="7">2.6.1.-</ecNumber>
    </recommendedName>
</protein>
<evidence type="ECO:0000256" key="6">
    <source>
        <dbReference type="ARBA" id="ARBA00022898"/>
    </source>
</evidence>
<evidence type="ECO:0000256" key="7">
    <source>
        <dbReference type="RuleBase" id="RU000481"/>
    </source>
</evidence>
<dbReference type="PANTHER" id="PTHR46383">
    <property type="entry name" value="ASPARTATE AMINOTRANSFERASE"/>
    <property type="match status" value="1"/>
</dbReference>
<sequence length="366" mass="39447">MFDLARQHSDRDLVHLEIGEPDFDTPEHIIDSAAKALRNGATHYTTSAGIPELRTAIATDLDSEYDPESEIIVTAGAVEALALACLTVVDPGDEVIIPTPSWPNYQIQAIMAGGEITNVPLDEERGFSLDIELLTDKITDDTAAVLLATPSNPTGQVLDSSATAEVVKAAANHDAYVIADEVYKDIIYNQESTPIAANTAYPEHVITVGSCSKPYAMTGWRVGWFAADSEIIDAALEFHESIIACAPAPSQQAAVAALTGDQEPVQSIFSSLSERRDYVVERVESLPGVVCPEPEGAFYAFLDCGELERNSTTISKQLLEEHGVVTVPGTGFGPGLDDYIRISFANSLDRLELGFDRIEKYAESVQ</sequence>
<dbReference type="InterPro" id="IPR004838">
    <property type="entry name" value="NHTrfase_class1_PyrdxlP-BS"/>
</dbReference>
<dbReference type="GO" id="GO:0006520">
    <property type="term" value="P:amino acid metabolic process"/>
    <property type="evidence" value="ECO:0007669"/>
    <property type="project" value="InterPro"/>
</dbReference>
<comment type="similarity">
    <text evidence="2 7">Belongs to the class-I pyridoxal-phosphate-dependent aminotransferase family.</text>
</comment>
<accession>A0A3N6MR37</accession>
<dbReference type="RefSeq" id="WP_124179598.1">
    <property type="nucleotide sequence ID" value="NZ_REFY01000007.1"/>
</dbReference>
<keyword evidence="4 7" id="KW-0032">Aminotransferase</keyword>
<keyword evidence="6" id="KW-0663">Pyridoxal phosphate</keyword>
<dbReference type="GO" id="GO:0008483">
    <property type="term" value="F:transaminase activity"/>
    <property type="evidence" value="ECO:0007669"/>
    <property type="project" value="UniProtKB-KW"/>
</dbReference>
<comment type="caution">
    <text evidence="9">The sequence shown here is derived from an EMBL/GenBank/DDBJ whole genome shotgun (WGS) entry which is preliminary data.</text>
</comment>
<dbReference type="InterPro" id="IPR015424">
    <property type="entry name" value="PyrdxlP-dep_Trfase"/>
</dbReference>
<dbReference type="Proteomes" id="UP000273828">
    <property type="component" value="Unassembled WGS sequence"/>
</dbReference>
<gene>
    <name evidence="9" type="ORF">EA462_16320</name>
</gene>
<dbReference type="EMBL" id="REFY01000007">
    <property type="protein sequence ID" value="RQG86703.1"/>
    <property type="molecule type" value="Genomic_DNA"/>
</dbReference>
<dbReference type="InterPro" id="IPR015421">
    <property type="entry name" value="PyrdxlP-dep_Trfase_major"/>
</dbReference>
<dbReference type="AlphaFoldDB" id="A0A3N6MR37"/>
<evidence type="ECO:0000313" key="9">
    <source>
        <dbReference type="EMBL" id="RQG86703.1"/>
    </source>
</evidence>
<dbReference type="Gene3D" id="3.40.640.10">
    <property type="entry name" value="Type I PLP-dependent aspartate aminotransferase-like (Major domain)"/>
    <property type="match status" value="1"/>
</dbReference>
<dbReference type="SUPFAM" id="SSF53383">
    <property type="entry name" value="PLP-dependent transferases"/>
    <property type="match status" value="1"/>
</dbReference>
<dbReference type="Pfam" id="PF00155">
    <property type="entry name" value="Aminotran_1_2"/>
    <property type="match status" value="1"/>
</dbReference>
<evidence type="ECO:0000256" key="2">
    <source>
        <dbReference type="ARBA" id="ARBA00007441"/>
    </source>
</evidence>
<proteinExistence type="inferred from homology"/>
<keyword evidence="10" id="KW-1185">Reference proteome</keyword>
<evidence type="ECO:0000256" key="5">
    <source>
        <dbReference type="ARBA" id="ARBA00022679"/>
    </source>
</evidence>
<evidence type="ECO:0000256" key="1">
    <source>
        <dbReference type="ARBA" id="ARBA00001933"/>
    </source>
</evidence>
<evidence type="ECO:0000256" key="4">
    <source>
        <dbReference type="ARBA" id="ARBA00022576"/>
    </source>
</evidence>
<dbReference type="PROSITE" id="PS00105">
    <property type="entry name" value="AA_TRANSFER_CLASS_1"/>
    <property type="match status" value="1"/>
</dbReference>
<evidence type="ECO:0000256" key="3">
    <source>
        <dbReference type="ARBA" id="ARBA00011738"/>
    </source>
</evidence>
<name>A0A3N6MR37_9EURY</name>
<feature type="domain" description="Aminotransferase class I/classII large" evidence="8">
    <location>
        <begin position="12"/>
        <end position="346"/>
    </location>
</feature>
<evidence type="ECO:0000313" key="10">
    <source>
        <dbReference type="Proteomes" id="UP000273828"/>
    </source>
</evidence>
<dbReference type="GO" id="GO:0030170">
    <property type="term" value="F:pyridoxal phosphate binding"/>
    <property type="evidence" value="ECO:0007669"/>
    <property type="project" value="InterPro"/>
</dbReference>
<keyword evidence="5 7" id="KW-0808">Transferase</keyword>
<comment type="subunit">
    <text evidence="3">Homodimer.</text>
</comment>
<dbReference type="EC" id="2.6.1.-" evidence="7"/>
<organism evidence="9 10">
    <name type="scientific">Natrarchaeobius halalkaliphilus</name>
    <dbReference type="NCBI Taxonomy" id="1679091"/>
    <lineage>
        <taxon>Archaea</taxon>
        <taxon>Methanobacteriati</taxon>
        <taxon>Methanobacteriota</taxon>
        <taxon>Stenosarchaea group</taxon>
        <taxon>Halobacteria</taxon>
        <taxon>Halobacteriales</taxon>
        <taxon>Natrialbaceae</taxon>
        <taxon>Natrarchaeobius</taxon>
    </lineage>
</organism>
<evidence type="ECO:0000259" key="8">
    <source>
        <dbReference type="Pfam" id="PF00155"/>
    </source>
</evidence>
<dbReference type="InterPro" id="IPR015422">
    <property type="entry name" value="PyrdxlP-dep_Trfase_small"/>
</dbReference>
<dbReference type="InterPro" id="IPR050596">
    <property type="entry name" value="AspAT/PAT-like"/>
</dbReference>